<dbReference type="GO" id="GO:0005634">
    <property type="term" value="C:nucleus"/>
    <property type="evidence" value="ECO:0007669"/>
    <property type="project" value="UniProtKB-SubCell"/>
</dbReference>
<dbReference type="PANTHER" id="PTHR23272">
    <property type="entry name" value="BED FINGER-RELATED"/>
    <property type="match status" value="1"/>
</dbReference>
<evidence type="ECO:0000256" key="5">
    <source>
        <dbReference type="ARBA" id="ARBA00022833"/>
    </source>
</evidence>
<dbReference type="Pfam" id="PF05699">
    <property type="entry name" value="Dimer_Tnp_hAT"/>
    <property type="match status" value="1"/>
</dbReference>
<evidence type="ECO:0000313" key="11">
    <source>
        <dbReference type="EMBL" id="CAE6171886.1"/>
    </source>
</evidence>
<dbReference type="Pfam" id="PF14372">
    <property type="entry name" value="hAT-like_RNase-H"/>
    <property type="match status" value="1"/>
</dbReference>
<evidence type="ECO:0000256" key="3">
    <source>
        <dbReference type="ARBA" id="ARBA00022723"/>
    </source>
</evidence>
<dbReference type="SUPFAM" id="SSF57667">
    <property type="entry name" value="beta-beta-alpha zinc fingers"/>
    <property type="match status" value="1"/>
</dbReference>
<evidence type="ECO:0000313" key="12">
    <source>
        <dbReference type="Proteomes" id="UP000682877"/>
    </source>
</evidence>
<evidence type="ECO:0000256" key="7">
    <source>
        <dbReference type="ARBA" id="ARBA00023242"/>
    </source>
</evidence>
<dbReference type="InterPro" id="IPR036236">
    <property type="entry name" value="Znf_C2H2_sf"/>
</dbReference>
<accession>A0A8S2ARD3</accession>
<organism evidence="11 12">
    <name type="scientific">Arabidopsis arenosa</name>
    <name type="common">Sand rock-cress</name>
    <name type="synonym">Cardaminopsis arenosa</name>
    <dbReference type="NCBI Taxonomy" id="38785"/>
    <lineage>
        <taxon>Eukaryota</taxon>
        <taxon>Viridiplantae</taxon>
        <taxon>Streptophyta</taxon>
        <taxon>Embryophyta</taxon>
        <taxon>Tracheophyta</taxon>
        <taxon>Spermatophyta</taxon>
        <taxon>Magnoliopsida</taxon>
        <taxon>eudicotyledons</taxon>
        <taxon>Gunneridae</taxon>
        <taxon>Pentapetalae</taxon>
        <taxon>rosids</taxon>
        <taxon>malvids</taxon>
        <taxon>Brassicales</taxon>
        <taxon>Brassicaceae</taxon>
        <taxon>Camelineae</taxon>
        <taxon>Arabidopsis</taxon>
    </lineage>
</organism>
<dbReference type="GO" id="GO:0046983">
    <property type="term" value="F:protein dimerization activity"/>
    <property type="evidence" value="ECO:0007669"/>
    <property type="project" value="InterPro"/>
</dbReference>
<dbReference type="GO" id="GO:0003677">
    <property type="term" value="F:DNA binding"/>
    <property type="evidence" value="ECO:0007669"/>
    <property type="project" value="UniProtKB-KW"/>
</dbReference>
<keyword evidence="5" id="KW-0862">Zinc</keyword>
<evidence type="ECO:0000256" key="9">
    <source>
        <dbReference type="SAM" id="MobiDB-lite"/>
    </source>
</evidence>
<gene>
    <name evidence="11" type="ORF">AARE701A_LOCUS18237</name>
</gene>
<dbReference type="InterPro" id="IPR025525">
    <property type="entry name" value="hAT-like_transposase_RNase-H"/>
</dbReference>
<feature type="region of interest" description="Disordered" evidence="9">
    <location>
        <begin position="294"/>
        <end position="320"/>
    </location>
</feature>
<dbReference type="SUPFAM" id="SSF53098">
    <property type="entry name" value="Ribonuclease H-like"/>
    <property type="match status" value="1"/>
</dbReference>
<dbReference type="AlphaFoldDB" id="A0A8S2ARD3"/>
<comment type="subcellular location">
    <subcellularLocation>
        <location evidence="1">Nucleus</location>
    </subcellularLocation>
</comment>
<dbReference type="EMBL" id="LR999457">
    <property type="protein sequence ID" value="CAE6171886.1"/>
    <property type="molecule type" value="Genomic_DNA"/>
</dbReference>
<dbReference type="InterPro" id="IPR003656">
    <property type="entry name" value="Znf_BED"/>
</dbReference>
<feature type="compositionally biased region" description="Low complexity" evidence="9">
    <location>
        <begin position="294"/>
        <end position="314"/>
    </location>
</feature>
<dbReference type="Pfam" id="PF02892">
    <property type="entry name" value="zf-BED"/>
    <property type="match status" value="1"/>
</dbReference>
<evidence type="ECO:0000256" key="2">
    <source>
        <dbReference type="ARBA" id="ARBA00011738"/>
    </source>
</evidence>
<proteinExistence type="predicted"/>
<keyword evidence="7" id="KW-0539">Nucleus</keyword>
<protein>
    <recommendedName>
        <fullName evidence="10">BED-type domain-containing protein</fullName>
    </recommendedName>
</protein>
<dbReference type="PANTHER" id="PTHR23272:SF187">
    <property type="entry name" value="AC9 TRANSPOSASE-RELATED"/>
    <property type="match status" value="1"/>
</dbReference>
<feature type="region of interest" description="Disordered" evidence="9">
    <location>
        <begin position="1"/>
        <end position="53"/>
    </location>
</feature>
<keyword evidence="6" id="KW-0238">DNA-binding</keyword>
<dbReference type="PROSITE" id="PS50808">
    <property type="entry name" value="ZF_BED"/>
    <property type="match status" value="1"/>
</dbReference>
<keyword evidence="12" id="KW-1185">Reference proteome</keyword>
<dbReference type="InterPro" id="IPR008906">
    <property type="entry name" value="HATC_C_dom"/>
</dbReference>
<evidence type="ECO:0000256" key="8">
    <source>
        <dbReference type="PROSITE-ProRule" id="PRU00027"/>
    </source>
</evidence>
<keyword evidence="3" id="KW-0479">Metal-binding</keyword>
<name>A0A8S2ARD3_ARAAE</name>
<sequence>MVSSQNQAENEDVRLEESDSETEEETPCSNSRTGKKRKRNPGASEASSPIPVKKIQTRSGVWEHFTRFVKDENKCKCHYCGSVMSCKTTSGTSNLQGHLTKACKQYKVWVSDKGKQQAITPDGHLKLAKVSEAVVREATNELMVMAELPLSFVEYATDWVAIDRLVQFLHIFHHSTLVVSASSSLNAHKCYSEICTIEKNLIRLSNSPDLGMQTKAKNMRDKFDKYWEGVKEINRLLIIASVFDPTKKMQFAQHSFDKLYGKDSVVGKQIHASVTSVMKSLFDAYNININGPQVQSQATSSSHSHAQSQNQSGQESDINEMDSEVVKGYERMDFEYNDMVQQKGTHDASNELELYLMEPVENPNLMLGTEYDVLGYWRLNSPKFPILSAIARDVLAMQVSSVASESAFSTSGRILDPYRSCLTHSTLEVLMCTEQWLKCTIHLNDKGLFTISDVLGGDVDVQDKLQKGREEWKINSRT</sequence>
<evidence type="ECO:0000256" key="1">
    <source>
        <dbReference type="ARBA" id="ARBA00004123"/>
    </source>
</evidence>
<dbReference type="Proteomes" id="UP000682877">
    <property type="component" value="Chromosome 7"/>
</dbReference>
<evidence type="ECO:0000256" key="6">
    <source>
        <dbReference type="ARBA" id="ARBA00023125"/>
    </source>
</evidence>
<dbReference type="SMART" id="SM00614">
    <property type="entry name" value="ZnF_BED"/>
    <property type="match status" value="1"/>
</dbReference>
<evidence type="ECO:0000256" key="4">
    <source>
        <dbReference type="ARBA" id="ARBA00022771"/>
    </source>
</evidence>
<dbReference type="InterPro" id="IPR012337">
    <property type="entry name" value="RNaseH-like_sf"/>
</dbReference>
<keyword evidence="4 8" id="KW-0863">Zinc-finger</keyword>
<feature type="domain" description="BED-type" evidence="10">
    <location>
        <begin position="56"/>
        <end position="110"/>
    </location>
</feature>
<reference evidence="11" key="1">
    <citation type="submission" date="2021-01" db="EMBL/GenBank/DDBJ databases">
        <authorList>
            <person name="Bezrukov I."/>
        </authorList>
    </citation>
    <scope>NUCLEOTIDE SEQUENCE</scope>
</reference>
<evidence type="ECO:0000259" key="10">
    <source>
        <dbReference type="PROSITE" id="PS50808"/>
    </source>
</evidence>
<comment type="subunit">
    <text evidence="2">Homodimer.</text>
</comment>
<dbReference type="GO" id="GO:0008270">
    <property type="term" value="F:zinc ion binding"/>
    <property type="evidence" value="ECO:0007669"/>
    <property type="project" value="UniProtKB-KW"/>
</dbReference>